<keyword evidence="10 12" id="KW-0704">Schiff base</keyword>
<evidence type="ECO:0000256" key="12">
    <source>
        <dbReference type="HAMAP-Rule" id="MF_00418"/>
    </source>
</evidence>
<protein>
    <recommendedName>
        <fullName evidence="4 12">4-hydroxy-tetrahydrodipicolinate synthase</fullName>
        <shortName evidence="12">HTPA synthase</shortName>
        <ecNumber evidence="4 12">4.3.3.7</ecNumber>
    </recommendedName>
</protein>
<keyword evidence="5 12" id="KW-0963">Cytoplasm</keyword>
<evidence type="ECO:0000256" key="4">
    <source>
        <dbReference type="ARBA" id="ARBA00012086"/>
    </source>
</evidence>
<dbReference type="PROSITE" id="PS00665">
    <property type="entry name" value="DHDPS_1"/>
    <property type="match status" value="1"/>
</dbReference>
<dbReference type="PIRSF" id="PIRSF001365">
    <property type="entry name" value="DHDPS"/>
    <property type="match status" value="1"/>
</dbReference>
<dbReference type="OrthoDB" id="9782828at2"/>
<comment type="function">
    <text evidence="1 12">Catalyzes the condensation of (S)-aspartate-beta-semialdehyde [(S)-ASA] and pyruvate to 4-hydroxy-tetrahydrodipicolinate (HTPA).</text>
</comment>
<evidence type="ECO:0000256" key="9">
    <source>
        <dbReference type="ARBA" id="ARBA00023239"/>
    </source>
</evidence>
<evidence type="ECO:0000256" key="1">
    <source>
        <dbReference type="ARBA" id="ARBA00003294"/>
    </source>
</evidence>
<evidence type="ECO:0000256" key="6">
    <source>
        <dbReference type="ARBA" id="ARBA00022605"/>
    </source>
</evidence>
<keyword evidence="17" id="KW-1185">Reference proteome</keyword>
<evidence type="ECO:0000256" key="11">
    <source>
        <dbReference type="ARBA" id="ARBA00047836"/>
    </source>
</evidence>
<reference evidence="16 17" key="1">
    <citation type="submission" date="2018-03" db="EMBL/GenBank/DDBJ databases">
        <title>Genomic Encyclopedia of Type Strains, Phase III (KMG-III): the genomes of soil and plant-associated and newly described type strains.</title>
        <authorList>
            <person name="Whitman W."/>
        </authorList>
    </citation>
    <scope>NUCLEOTIDE SEQUENCE [LARGE SCALE GENOMIC DNA]</scope>
    <source>
        <strain evidence="16 17">CGMCC 1.07653</strain>
    </source>
</reference>
<dbReference type="GO" id="GO:0005829">
    <property type="term" value="C:cytosol"/>
    <property type="evidence" value="ECO:0007669"/>
    <property type="project" value="TreeGrafter"/>
</dbReference>
<organism evidence="16 17">
    <name type="scientific">Salsuginibacillus halophilus</name>
    <dbReference type="NCBI Taxonomy" id="517424"/>
    <lineage>
        <taxon>Bacteria</taxon>
        <taxon>Bacillati</taxon>
        <taxon>Bacillota</taxon>
        <taxon>Bacilli</taxon>
        <taxon>Bacillales</taxon>
        <taxon>Bacillaceae</taxon>
        <taxon>Salsuginibacillus</taxon>
    </lineage>
</organism>
<keyword evidence="9 12" id="KW-0456">Lyase</keyword>
<comment type="subunit">
    <text evidence="12">Homotetramer; dimer of dimers.</text>
</comment>
<evidence type="ECO:0000256" key="10">
    <source>
        <dbReference type="ARBA" id="ARBA00023270"/>
    </source>
</evidence>
<dbReference type="Proteomes" id="UP000242310">
    <property type="component" value="Unassembled WGS sequence"/>
</dbReference>
<keyword evidence="6 12" id="KW-0028">Amino-acid biosynthesis</keyword>
<sequence length="296" mass="31491">MAFGRLITAMVTPFDETGEIDYSAVTNIVNHLIQTGTEGVVVGGTTGESPTLSKDEKVALFSHVVHTAAGRIDVIAGTGCNNTRASIELTKQAEACGVSGIMLVAPYYSKPSQEGMYQHFQAIAQATTLPVMLYNIPGRSSVNMSPALITRLAEINNITSVKEASGDLDAAAEIIENTPDDFQLFGGDDSLTLPLMSIGGAGIVSVTAHVKGNRMQEMIQNFVNGNVQEASAIHRELLPVMKAMFSAPSPVPVKAALEMQGTITGDVRLPMIRLTEDEAKNVYSALQPTTTVFFQT</sequence>
<dbReference type="EC" id="4.3.3.7" evidence="4 12"/>
<name>A0A2P8HWH2_9BACI</name>
<keyword evidence="8 12" id="KW-0457">Lysine biosynthesis</keyword>
<dbReference type="GO" id="GO:0008840">
    <property type="term" value="F:4-hydroxy-tetrahydrodipicolinate synthase activity"/>
    <property type="evidence" value="ECO:0007669"/>
    <property type="project" value="UniProtKB-UniRule"/>
</dbReference>
<comment type="catalytic activity">
    <reaction evidence="11 12">
        <text>L-aspartate 4-semialdehyde + pyruvate = (2S,4S)-4-hydroxy-2,3,4,5-tetrahydrodipicolinate + H2O + H(+)</text>
        <dbReference type="Rhea" id="RHEA:34171"/>
        <dbReference type="ChEBI" id="CHEBI:15361"/>
        <dbReference type="ChEBI" id="CHEBI:15377"/>
        <dbReference type="ChEBI" id="CHEBI:15378"/>
        <dbReference type="ChEBI" id="CHEBI:67139"/>
        <dbReference type="ChEBI" id="CHEBI:537519"/>
        <dbReference type="EC" id="4.3.3.7"/>
    </reaction>
</comment>
<dbReference type="CDD" id="cd00950">
    <property type="entry name" value="DHDPS"/>
    <property type="match status" value="1"/>
</dbReference>
<dbReference type="AlphaFoldDB" id="A0A2P8HWH2"/>
<feature type="binding site" evidence="12 15">
    <location>
        <position position="46"/>
    </location>
    <ligand>
        <name>pyruvate</name>
        <dbReference type="ChEBI" id="CHEBI:15361"/>
    </ligand>
</feature>
<evidence type="ECO:0000256" key="15">
    <source>
        <dbReference type="PIRSR" id="PIRSR001365-2"/>
    </source>
</evidence>
<evidence type="ECO:0000256" key="5">
    <source>
        <dbReference type="ARBA" id="ARBA00022490"/>
    </source>
</evidence>
<dbReference type="PROSITE" id="PS00666">
    <property type="entry name" value="DHDPS_2"/>
    <property type="match status" value="1"/>
</dbReference>
<dbReference type="InterPro" id="IPR013785">
    <property type="entry name" value="Aldolase_TIM"/>
</dbReference>
<dbReference type="NCBIfam" id="TIGR00674">
    <property type="entry name" value="dapA"/>
    <property type="match status" value="1"/>
</dbReference>
<comment type="pathway">
    <text evidence="2 12">Amino-acid biosynthesis; L-lysine biosynthesis via DAP pathway; (S)-tetrahydrodipicolinate from L-aspartate: step 3/4.</text>
</comment>
<dbReference type="GO" id="GO:0009089">
    <property type="term" value="P:lysine biosynthetic process via diaminopimelate"/>
    <property type="evidence" value="ECO:0007669"/>
    <property type="project" value="UniProtKB-UniRule"/>
</dbReference>
<dbReference type="PANTHER" id="PTHR12128:SF66">
    <property type="entry name" value="4-HYDROXY-2-OXOGLUTARATE ALDOLASE, MITOCHONDRIAL"/>
    <property type="match status" value="1"/>
</dbReference>
<dbReference type="EMBL" id="PYAV01000003">
    <property type="protein sequence ID" value="PSL50583.1"/>
    <property type="molecule type" value="Genomic_DNA"/>
</dbReference>
<feature type="binding site" evidence="12 15">
    <location>
        <position position="204"/>
    </location>
    <ligand>
        <name>pyruvate</name>
        <dbReference type="ChEBI" id="CHEBI:15361"/>
    </ligand>
</feature>
<comment type="caution">
    <text evidence="12">Was originally thought to be a dihydrodipicolinate synthase (DHDPS), catalyzing the condensation of (S)-aspartate-beta-semialdehyde [(S)-ASA] and pyruvate to dihydrodipicolinate (DHDP). However, it was shown in E.coli that the product of the enzymatic reaction is not dihydrodipicolinate but in fact (4S)-4-hydroxy-2,3,4,5-tetrahydro-(2S)-dipicolinic acid (HTPA), and that the consecutive dehydration reaction leading to DHDP is not spontaneous but catalyzed by DapB.</text>
</comment>
<dbReference type="InterPro" id="IPR020625">
    <property type="entry name" value="Schiff_base-form_aldolases_AS"/>
</dbReference>
<feature type="active site" description="Schiff-base intermediate with substrate" evidence="12 14">
    <location>
        <position position="162"/>
    </location>
</feature>
<dbReference type="SUPFAM" id="SSF51569">
    <property type="entry name" value="Aldolase"/>
    <property type="match status" value="1"/>
</dbReference>
<evidence type="ECO:0000313" key="16">
    <source>
        <dbReference type="EMBL" id="PSL50583.1"/>
    </source>
</evidence>
<dbReference type="GO" id="GO:0019877">
    <property type="term" value="P:diaminopimelate biosynthetic process"/>
    <property type="evidence" value="ECO:0007669"/>
    <property type="project" value="UniProtKB-UniRule"/>
</dbReference>
<comment type="subcellular location">
    <subcellularLocation>
        <location evidence="12">Cytoplasm</location>
    </subcellularLocation>
</comment>
<dbReference type="Pfam" id="PF00701">
    <property type="entry name" value="DHDPS"/>
    <property type="match status" value="1"/>
</dbReference>
<evidence type="ECO:0000256" key="13">
    <source>
        <dbReference type="PIRNR" id="PIRNR001365"/>
    </source>
</evidence>
<comment type="caution">
    <text evidence="16">The sequence shown here is derived from an EMBL/GenBank/DDBJ whole genome shotgun (WGS) entry which is preliminary data.</text>
</comment>
<evidence type="ECO:0000256" key="14">
    <source>
        <dbReference type="PIRSR" id="PIRSR001365-1"/>
    </source>
</evidence>
<dbReference type="Gene3D" id="3.20.20.70">
    <property type="entry name" value="Aldolase class I"/>
    <property type="match status" value="1"/>
</dbReference>
<feature type="site" description="Part of a proton relay during catalysis" evidence="12">
    <location>
        <position position="45"/>
    </location>
</feature>
<evidence type="ECO:0000256" key="3">
    <source>
        <dbReference type="ARBA" id="ARBA00007592"/>
    </source>
</evidence>
<evidence type="ECO:0000313" key="17">
    <source>
        <dbReference type="Proteomes" id="UP000242310"/>
    </source>
</evidence>
<keyword evidence="7 12" id="KW-0220">Diaminopimelate biosynthesis</keyword>
<dbReference type="PANTHER" id="PTHR12128">
    <property type="entry name" value="DIHYDRODIPICOLINATE SYNTHASE"/>
    <property type="match status" value="1"/>
</dbReference>
<dbReference type="InterPro" id="IPR020624">
    <property type="entry name" value="Schiff_base-form_aldolases_CS"/>
</dbReference>
<comment type="similarity">
    <text evidence="3 12 13">Belongs to the DapA family.</text>
</comment>
<evidence type="ECO:0000256" key="7">
    <source>
        <dbReference type="ARBA" id="ARBA00022915"/>
    </source>
</evidence>
<dbReference type="HAMAP" id="MF_00418">
    <property type="entry name" value="DapA"/>
    <property type="match status" value="1"/>
</dbReference>
<dbReference type="PRINTS" id="PR00146">
    <property type="entry name" value="DHPICSNTHASE"/>
</dbReference>
<evidence type="ECO:0000256" key="2">
    <source>
        <dbReference type="ARBA" id="ARBA00005120"/>
    </source>
</evidence>
<evidence type="ECO:0000256" key="8">
    <source>
        <dbReference type="ARBA" id="ARBA00023154"/>
    </source>
</evidence>
<dbReference type="InterPro" id="IPR002220">
    <property type="entry name" value="DapA-like"/>
</dbReference>
<dbReference type="RefSeq" id="WP_106587902.1">
    <property type="nucleotide sequence ID" value="NZ_PYAV01000003.1"/>
</dbReference>
<proteinExistence type="inferred from homology"/>
<accession>A0A2P8HWH2</accession>
<dbReference type="UniPathway" id="UPA00034">
    <property type="reaction ID" value="UER00017"/>
</dbReference>
<dbReference type="InterPro" id="IPR005263">
    <property type="entry name" value="DapA"/>
</dbReference>
<feature type="site" description="Part of a proton relay during catalysis" evidence="12">
    <location>
        <position position="108"/>
    </location>
</feature>
<feature type="active site" description="Proton donor/acceptor" evidence="12 14">
    <location>
        <position position="134"/>
    </location>
</feature>
<gene>
    <name evidence="12" type="primary">dapA</name>
    <name evidence="16" type="ORF">B0H94_103195</name>
</gene>
<dbReference type="SMART" id="SM01130">
    <property type="entry name" value="DHDPS"/>
    <property type="match status" value="1"/>
</dbReference>